<feature type="coiled-coil region" evidence="1">
    <location>
        <begin position="838"/>
        <end position="936"/>
    </location>
</feature>
<feature type="compositionally biased region" description="Basic and acidic residues" evidence="2">
    <location>
        <begin position="1158"/>
        <end position="1175"/>
    </location>
</feature>
<sequence>MYSDEKRNTYGSELSYTGKIQTERDLEVRLKIAKDKYEERLEAITDKVRLIFDEIRKDDVIAVMKEDPTSNVFISHRMKEICEDNLAMEREETIERLMQEVAYTHGEIKRLERETSVGKNNLQVLQDNFNEEKHRAEIAEEEISNLRNHLEQLAKEEEKSRKKAEESQGVIRQQSNEIDRLKENLEAADRNVWQKSTEYEVMKHDLEVEKSNKESILAELNQLKEELQHKDIAKGKATQNIGELKELCEQLKEKAESLEQENGKLLNKLEIIQKEKQDQDAKYSSIGEQIKEAIDVEQKRNSDIIREFHQKYKTKSSRMKKKIIDQREVIRTLDHELNKARNELDARKFETDKALNLVQADMQKLKEHWERRCREIEKEHLNQAAEMQARHRGEILNLQREYEQLHEEAVAEFKNDTAAHMTRKRNQDLELKRSVDEKMAQMEKDYIKISKHEAMVSEEISRLKMKHVQEIRELEEQQGQDFAKKLRDLKEEHQNEVEKLMTKINTLDLEKAEIMSEKRHLDSELDFAKERTETLANRLNSMKSDLNDLENQKKNLLKSLDEATQNASKLKAAYEEESFRRQNIEKEIENERKRNKDLESSVRETEREFSNKFNSQNGSFQEQISAYESAIAREQANNKRINLELSRILEEKERLEKEKQEAFESYSRESQEFFVSTQRIKQEEYQKLEKLAAEHMETKKSLIQQEHQCKFLESELENNQIVVQELRQLINKYERETAELKKSVNFFESSSSEKQNQSIKLKKELDKVKEEKRKLYETANAALKGTLERFRNELQNLSKNSFQDLHNFKKSLHQQVSDAIGTIEENQSRSRRMNESLLSEKDEIIKNLERKAILVEDELNETFTAKSLIYETNIDHLKASIAALKDEISSKNAEMGIFVQKVDDFQNQRKALEEDKQKLEEELRRTYESIENSRQESIDVQYRLRTSMEQDLQDKQNAIQDKYNREMSRYKEMVDDIKIQSERQMERLQSQVAELQNSHALEIENLAKNYESNLNRSERELEKEARNSLNLKGIIKKLQNSIVILEEKSIELFNSIEANAVELQCSIAEDKQKYQKFRSEKLSEIEGLRGEMKKIKGELQLKNDIIEKLERDKEELKKELQDQSDSFDTQQLHELRGKLVKTYQSTLESVKQAKALEKETGELSKRAKESPERRSSALSLSQLKASLEKY</sequence>
<feature type="coiled-coil region" evidence="1">
    <location>
        <begin position="1092"/>
        <end position="1126"/>
    </location>
</feature>
<name>A0AAU9IYU5_9CILI</name>
<dbReference type="AlphaFoldDB" id="A0AAU9IYU5"/>
<accession>A0AAU9IYU5</accession>
<dbReference type="Proteomes" id="UP001162131">
    <property type="component" value="Unassembled WGS sequence"/>
</dbReference>
<comment type="caution">
    <text evidence="3">The sequence shown here is derived from an EMBL/GenBank/DDBJ whole genome shotgun (WGS) entry which is preliminary data.</text>
</comment>
<reference evidence="3" key="1">
    <citation type="submission" date="2021-09" db="EMBL/GenBank/DDBJ databases">
        <authorList>
            <consortium name="AG Swart"/>
            <person name="Singh M."/>
            <person name="Singh A."/>
            <person name="Seah K."/>
            <person name="Emmerich C."/>
        </authorList>
    </citation>
    <scope>NUCLEOTIDE SEQUENCE</scope>
    <source>
        <strain evidence="3">ATCC30299</strain>
    </source>
</reference>
<proteinExistence type="predicted"/>
<evidence type="ECO:0000256" key="2">
    <source>
        <dbReference type="SAM" id="MobiDB-lite"/>
    </source>
</evidence>
<feature type="region of interest" description="Disordered" evidence="2">
    <location>
        <begin position="590"/>
        <end position="615"/>
    </location>
</feature>
<keyword evidence="4" id="KW-1185">Reference proteome</keyword>
<feature type="coiled-coil region" evidence="1">
    <location>
        <begin position="960"/>
        <end position="1027"/>
    </location>
</feature>
<feature type="compositionally biased region" description="Low complexity" evidence="2">
    <location>
        <begin position="1176"/>
        <end position="1190"/>
    </location>
</feature>
<feature type="region of interest" description="Disordered" evidence="2">
    <location>
        <begin position="154"/>
        <end position="175"/>
    </location>
</feature>
<evidence type="ECO:0000256" key="1">
    <source>
        <dbReference type="SAM" id="Coils"/>
    </source>
</evidence>
<evidence type="ECO:0000313" key="3">
    <source>
        <dbReference type="EMBL" id="CAG9318209.1"/>
    </source>
</evidence>
<organism evidence="3 4">
    <name type="scientific">Blepharisma stoltei</name>
    <dbReference type="NCBI Taxonomy" id="1481888"/>
    <lineage>
        <taxon>Eukaryota</taxon>
        <taxon>Sar</taxon>
        <taxon>Alveolata</taxon>
        <taxon>Ciliophora</taxon>
        <taxon>Postciliodesmatophora</taxon>
        <taxon>Heterotrichea</taxon>
        <taxon>Heterotrichida</taxon>
        <taxon>Blepharismidae</taxon>
        <taxon>Blepharisma</taxon>
    </lineage>
</organism>
<protein>
    <submittedName>
        <fullName evidence="3">Uncharacterized protein</fullName>
    </submittedName>
</protein>
<dbReference type="EMBL" id="CAJZBQ010000020">
    <property type="protein sequence ID" value="CAG9318209.1"/>
    <property type="molecule type" value="Genomic_DNA"/>
</dbReference>
<feature type="compositionally biased region" description="Basic and acidic residues" evidence="2">
    <location>
        <begin position="154"/>
        <end position="166"/>
    </location>
</feature>
<feature type="region of interest" description="Disordered" evidence="2">
    <location>
        <begin position="1158"/>
        <end position="1190"/>
    </location>
</feature>
<evidence type="ECO:0000313" key="4">
    <source>
        <dbReference type="Proteomes" id="UP001162131"/>
    </source>
</evidence>
<feature type="compositionally biased region" description="Basic and acidic residues" evidence="2">
    <location>
        <begin position="590"/>
        <end position="610"/>
    </location>
</feature>
<feature type="coiled-coil region" evidence="1">
    <location>
        <begin position="27"/>
        <end position="54"/>
    </location>
</feature>
<gene>
    <name evidence="3" type="ORF">BSTOLATCC_MIC20689</name>
</gene>
<feature type="coiled-coil region" evidence="1">
    <location>
        <begin position="323"/>
        <end position="415"/>
    </location>
</feature>
<keyword evidence="1" id="KW-0175">Coiled coil</keyword>